<dbReference type="SMART" id="SM00320">
    <property type="entry name" value="WD40"/>
    <property type="match status" value="2"/>
</dbReference>
<dbReference type="InterPro" id="IPR015943">
    <property type="entry name" value="WD40/YVTN_repeat-like_dom_sf"/>
</dbReference>
<accession>A0A426X2Q0</accession>
<dbReference type="Pfam" id="PF00400">
    <property type="entry name" value="WD40"/>
    <property type="match status" value="2"/>
</dbReference>
<keyword evidence="1" id="KW-0853">WD repeat</keyword>
<comment type="caution">
    <text evidence="2">The sequence shown here is derived from an EMBL/GenBank/DDBJ whole genome shotgun (WGS) entry which is preliminary data.</text>
</comment>
<sequence>MVRLKRGVDIVSRLPMCCWVTILWSSQDMTYLLKGARGRGDFRCLEPVPATRMRRKQWPSPETARCTRAQRTGRSVWTRSLAEEGRRRWHRLVATLERHWSAVNSGDGAVLYSGACDRSILMWEREESPGHMAVAGALRGHRKAILRVACVDDVLLSGSSDRTVRIWRREGERKGYTWPE</sequence>
<dbReference type="PANTHER" id="PTHR22844">
    <property type="entry name" value="F-BOX AND WD40 DOMAIN PROTEIN"/>
    <property type="match status" value="1"/>
</dbReference>
<dbReference type="PROSITE" id="PS50082">
    <property type="entry name" value="WD_REPEATS_2"/>
    <property type="match status" value="1"/>
</dbReference>
<dbReference type="Proteomes" id="UP000287651">
    <property type="component" value="Unassembled WGS sequence"/>
</dbReference>
<evidence type="ECO:0000313" key="2">
    <source>
        <dbReference type="EMBL" id="RRT33731.1"/>
    </source>
</evidence>
<gene>
    <name evidence="2" type="ORF">B296_00034853</name>
</gene>
<dbReference type="SUPFAM" id="SSF50978">
    <property type="entry name" value="WD40 repeat-like"/>
    <property type="match status" value="1"/>
</dbReference>
<evidence type="ECO:0000313" key="3">
    <source>
        <dbReference type="Proteomes" id="UP000287651"/>
    </source>
</evidence>
<reference evidence="2 3" key="1">
    <citation type="journal article" date="2014" name="Agronomy (Basel)">
        <title>A Draft Genome Sequence for Ensete ventricosum, the Drought-Tolerant Tree Against Hunger.</title>
        <authorList>
            <person name="Harrison J."/>
            <person name="Moore K.A."/>
            <person name="Paszkiewicz K."/>
            <person name="Jones T."/>
            <person name="Grant M."/>
            <person name="Ambacheew D."/>
            <person name="Muzemil S."/>
            <person name="Studholme D.J."/>
        </authorList>
    </citation>
    <scope>NUCLEOTIDE SEQUENCE [LARGE SCALE GENOMIC DNA]</scope>
</reference>
<dbReference type="EMBL" id="AMZH03028360">
    <property type="protein sequence ID" value="RRT33731.1"/>
    <property type="molecule type" value="Genomic_DNA"/>
</dbReference>
<dbReference type="PROSITE" id="PS50294">
    <property type="entry name" value="WD_REPEATS_REGION"/>
    <property type="match status" value="1"/>
</dbReference>
<feature type="repeat" description="WD" evidence="1">
    <location>
        <begin position="138"/>
        <end position="167"/>
    </location>
</feature>
<dbReference type="InterPro" id="IPR036322">
    <property type="entry name" value="WD40_repeat_dom_sf"/>
</dbReference>
<dbReference type="PANTHER" id="PTHR22844:SF199">
    <property type="entry name" value="F21J9.19"/>
    <property type="match status" value="1"/>
</dbReference>
<name>A0A426X2Q0_ENSVE</name>
<dbReference type="Gene3D" id="2.130.10.10">
    <property type="entry name" value="YVTN repeat-like/Quinoprotein amine dehydrogenase"/>
    <property type="match status" value="1"/>
</dbReference>
<proteinExistence type="predicted"/>
<protein>
    <submittedName>
        <fullName evidence="2">Uncharacterized protein</fullName>
    </submittedName>
</protein>
<evidence type="ECO:0000256" key="1">
    <source>
        <dbReference type="PROSITE-ProRule" id="PRU00221"/>
    </source>
</evidence>
<organism evidence="2 3">
    <name type="scientific">Ensete ventricosum</name>
    <name type="common">Abyssinian banana</name>
    <name type="synonym">Musa ensete</name>
    <dbReference type="NCBI Taxonomy" id="4639"/>
    <lineage>
        <taxon>Eukaryota</taxon>
        <taxon>Viridiplantae</taxon>
        <taxon>Streptophyta</taxon>
        <taxon>Embryophyta</taxon>
        <taxon>Tracheophyta</taxon>
        <taxon>Spermatophyta</taxon>
        <taxon>Magnoliopsida</taxon>
        <taxon>Liliopsida</taxon>
        <taxon>Zingiberales</taxon>
        <taxon>Musaceae</taxon>
        <taxon>Ensete</taxon>
    </lineage>
</organism>
<dbReference type="AlphaFoldDB" id="A0A426X2Q0"/>
<dbReference type="InterPro" id="IPR001680">
    <property type="entry name" value="WD40_rpt"/>
</dbReference>
<dbReference type="InterPro" id="IPR045182">
    <property type="entry name" value="JINGUBANG-like"/>
</dbReference>